<gene>
    <name evidence="2" type="ORF">QEK83_002217</name>
</gene>
<dbReference type="EMBL" id="ABLOMU010000021">
    <property type="protein sequence ID" value="EKT4441563.1"/>
    <property type="molecule type" value="Genomic_DNA"/>
</dbReference>
<feature type="compositionally biased region" description="Polar residues" evidence="1">
    <location>
        <begin position="180"/>
        <end position="190"/>
    </location>
</feature>
<name>A0AAI9C8W0_STEMA</name>
<organism evidence="2 3">
    <name type="scientific">Stenotrophomonas maltophilia</name>
    <name type="common">Pseudomonas maltophilia</name>
    <name type="synonym">Xanthomonas maltophilia</name>
    <dbReference type="NCBI Taxonomy" id="40324"/>
    <lineage>
        <taxon>Bacteria</taxon>
        <taxon>Pseudomonadati</taxon>
        <taxon>Pseudomonadota</taxon>
        <taxon>Gammaproteobacteria</taxon>
        <taxon>Lysobacterales</taxon>
        <taxon>Lysobacteraceae</taxon>
        <taxon>Stenotrophomonas</taxon>
        <taxon>Stenotrophomonas maltophilia group</taxon>
    </lineage>
</organism>
<sequence length="190" mass="20519">MSTENRFAHAFDPTTRAYMGPVRLQPSPDGVWHLPDGTVEVAPAQAAGPCQALRLADDGSRWERVPDFRNRMLWDTATAMPVPNRLALGEPLPSGVTLAEPFRLDGTTPHCNAWDAVRGDWTLQPDYSGRAIWNKADGGFAAPLQRGHPLPDTVTDHAPPMERSGPIAYDDDAGAWVETAGSNPTAAQPS</sequence>
<protein>
    <submittedName>
        <fullName evidence="2">Uncharacterized protein</fullName>
    </submittedName>
</protein>
<proteinExistence type="predicted"/>
<dbReference type="Proteomes" id="UP001214521">
    <property type="component" value="Unassembled WGS sequence"/>
</dbReference>
<evidence type="ECO:0000313" key="2">
    <source>
        <dbReference type="EMBL" id="EKT4441563.1"/>
    </source>
</evidence>
<feature type="region of interest" description="Disordered" evidence="1">
    <location>
        <begin position="162"/>
        <end position="190"/>
    </location>
</feature>
<reference evidence="2" key="1">
    <citation type="submission" date="2022-07" db="EMBL/GenBank/DDBJ databases">
        <authorList>
            <consortium name="Clinical and Environmental Microbiology Branch: Whole genome sequencing antimicrobial resistance pathogens in the healthcare setting"/>
        </authorList>
    </citation>
    <scope>NUCLEOTIDE SEQUENCE</scope>
    <source>
        <strain evidence="2">Stenotrophomonas_maltophilia_2021CK-00905</strain>
    </source>
</reference>
<dbReference type="AlphaFoldDB" id="A0AAI9C8W0"/>
<comment type="caution">
    <text evidence="2">The sequence shown here is derived from an EMBL/GenBank/DDBJ whole genome shotgun (WGS) entry which is preliminary data.</text>
</comment>
<accession>A0AAI9C8W0</accession>
<evidence type="ECO:0000313" key="3">
    <source>
        <dbReference type="Proteomes" id="UP001214521"/>
    </source>
</evidence>
<evidence type="ECO:0000256" key="1">
    <source>
        <dbReference type="SAM" id="MobiDB-lite"/>
    </source>
</evidence>